<dbReference type="InterPro" id="IPR003960">
    <property type="entry name" value="ATPase_AAA_CS"/>
</dbReference>
<reference evidence="7 8" key="1">
    <citation type="submission" date="2020-08" db="EMBL/GenBank/DDBJ databases">
        <title>Plant Genome Project.</title>
        <authorList>
            <person name="Zhang R.-G."/>
        </authorList>
    </citation>
    <scope>NUCLEOTIDE SEQUENCE [LARGE SCALE GENOMIC DNA]</scope>
    <source>
        <tissue evidence="7">Rhizome</tissue>
    </source>
</reference>
<dbReference type="PROSITE" id="PS00674">
    <property type="entry name" value="AAA"/>
    <property type="match status" value="2"/>
</dbReference>
<comment type="subcellular location">
    <subcellularLocation>
        <location evidence="1">Cytoplasm</location>
    </subcellularLocation>
</comment>
<dbReference type="GO" id="GO:0005737">
    <property type="term" value="C:cytoplasm"/>
    <property type="evidence" value="ECO:0007669"/>
    <property type="project" value="UniProtKB-SubCell"/>
</dbReference>
<feature type="domain" description="AAA+ ATPase" evidence="6">
    <location>
        <begin position="548"/>
        <end position="684"/>
    </location>
</feature>
<organism evidence="7 8">
    <name type="scientific">Zingiber officinale</name>
    <name type="common">Ginger</name>
    <name type="synonym">Amomum zingiber</name>
    <dbReference type="NCBI Taxonomy" id="94328"/>
    <lineage>
        <taxon>Eukaryota</taxon>
        <taxon>Viridiplantae</taxon>
        <taxon>Streptophyta</taxon>
        <taxon>Embryophyta</taxon>
        <taxon>Tracheophyta</taxon>
        <taxon>Spermatophyta</taxon>
        <taxon>Magnoliopsida</taxon>
        <taxon>Liliopsida</taxon>
        <taxon>Zingiberales</taxon>
        <taxon>Zingiberaceae</taxon>
        <taxon>Zingiber</taxon>
    </lineage>
</organism>
<evidence type="ECO:0000256" key="4">
    <source>
        <dbReference type="ARBA" id="ARBA00022741"/>
    </source>
</evidence>
<dbReference type="AlphaFoldDB" id="A0A8J5FFQ6"/>
<feature type="domain" description="AAA+ ATPase" evidence="6">
    <location>
        <begin position="246"/>
        <end position="399"/>
    </location>
</feature>
<keyword evidence="8" id="KW-1185">Reference proteome</keyword>
<dbReference type="FunFam" id="3.40.50.300:FF:000567">
    <property type="entry name" value="ATPase, AAA family protein"/>
    <property type="match status" value="1"/>
</dbReference>
<dbReference type="InterPro" id="IPR041569">
    <property type="entry name" value="AAA_lid_3"/>
</dbReference>
<dbReference type="GO" id="GO:0005524">
    <property type="term" value="F:ATP binding"/>
    <property type="evidence" value="ECO:0007669"/>
    <property type="project" value="UniProtKB-KW"/>
</dbReference>
<dbReference type="Proteomes" id="UP000734854">
    <property type="component" value="Unassembled WGS sequence"/>
</dbReference>
<dbReference type="InterPro" id="IPR027417">
    <property type="entry name" value="P-loop_NTPase"/>
</dbReference>
<dbReference type="InterPro" id="IPR055278">
    <property type="entry name" value="CDC48c"/>
</dbReference>
<keyword evidence="4" id="KW-0547">Nucleotide-binding</keyword>
<dbReference type="InterPro" id="IPR003593">
    <property type="entry name" value="AAA+_ATPase"/>
</dbReference>
<dbReference type="GO" id="GO:0016887">
    <property type="term" value="F:ATP hydrolysis activity"/>
    <property type="evidence" value="ECO:0007669"/>
    <property type="project" value="InterPro"/>
</dbReference>
<dbReference type="Gene3D" id="3.40.50.300">
    <property type="entry name" value="P-loop containing nucleotide triphosphate hydrolases"/>
    <property type="match status" value="2"/>
</dbReference>
<comment type="caution">
    <text evidence="7">The sequence shown here is derived from an EMBL/GenBank/DDBJ whole genome shotgun (WGS) entry which is preliminary data.</text>
</comment>
<dbReference type="SMART" id="SM00382">
    <property type="entry name" value="AAA"/>
    <property type="match status" value="2"/>
</dbReference>
<evidence type="ECO:0000313" key="7">
    <source>
        <dbReference type="EMBL" id="KAG6486405.1"/>
    </source>
</evidence>
<dbReference type="PANTHER" id="PTHR48470:SF1">
    <property type="entry name" value="CELL DIVISION CONTROL PROTEIN 48 C ISOFORM 1"/>
    <property type="match status" value="1"/>
</dbReference>
<sequence length="864" mass="95671">MGKRGRWDFGRSFAGILRDRIASSGINFEEVVDVDALIANLRSSNRDYARLKAQPFARAVRRTLASLSCKPAAAAAAREDNDIEDAGIDPASPGISRSALGRGDSVDSRLLRSETDETVSDAQVEPEFDLMKSMLRDGYGKKSNSSKKDELESSCEEELDLEVEMEKPRKMRKVQKAIGRSGPGNEAEISIEKENTGGGGILDCVMEQGPRFCDLGGMKEIIEEMKLKVLYPLLVPELVQNLGIKPITGILLHGPPGCGKSTLAYAIANEAKLPFHKIDATQIVSGITGASEENIRDLFCKARRTAPSIILIEEIDAIASKRENEQKGMERRIVNQLMTCMDQSRKFHKTHNTNSKSETFDWKSDYVLVIGTTNNPDDLDSALRRTGRFDREIALGVPDENARLAILSILTHNLYLDGQLNLSEIARRTSGFVGSDLVSLCNEAGFIAINHNVDGRKVQLSLEGKSIDDWCEERPDVEEINSVKIRMSDFKESLKIVQPSSMREGFSPIPNITWDDVGGLSSLKKIFEKIIIDRIKYPEVYKKNGVKFEDGILLYGPPGCGKTLIVKAVANVVGVNFIYIEGPELLNKYVGESERKIRKVFRRAQACSPCIVFFDEIDVLARKRKGENSRVVEQQLAQLLLELDGAKERKDVFVIAATNRPEAVDPALLRPRRLGKVVYVSLPSFDERLLILKALAREMPISEDVDLVALAEECSNFSGADLASLGNMSEAATALSTEEIDCIKQGIEITQQSGIKPLHFRQVLQTIKPSVSEKIEEIERASITMSDIEHRQPTNLPTRVLCATVPLCATLPFQRWISALGCCEVQTVSKVIRPPRQRFHLAPDRIIGSNFVYCAAATANLLPL</sequence>
<evidence type="ECO:0000256" key="2">
    <source>
        <dbReference type="ARBA" id="ARBA00006914"/>
    </source>
</evidence>
<keyword evidence="5" id="KW-0067">ATP-binding</keyword>
<dbReference type="FunFam" id="3.40.50.300:FF:000365">
    <property type="entry name" value="Ribosome biogenesis ATPase RIX7"/>
    <property type="match status" value="1"/>
</dbReference>
<accession>A0A8J5FFQ6</accession>
<comment type="similarity">
    <text evidence="2">Belongs to the AAA ATPase family.</text>
</comment>
<dbReference type="EMBL" id="JACMSC010000015">
    <property type="protein sequence ID" value="KAG6486405.1"/>
    <property type="molecule type" value="Genomic_DNA"/>
</dbReference>
<evidence type="ECO:0000259" key="6">
    <source>
        <dbReference type="SMART" id="SM00382"/>
    </source>
</evidence>
<evidence type="ECO:0000313" key="8">
    <source>
        <dbReference type="Proteomes" id="UP000734854"/>
    </source>
</evidence>
<protein>
    <recommendedName>
        <fullName evidence="6">AAA+ ATPase domain-containing protein</fullName>
    </recommendedName>
</protein>
<dbReference type="SUPFAM" id="SSF52540">
    <property type="entry name" value="P-loop containing nucleoside triphosphate hydrolases"/>
    <property type="match status" value="2"/>
</dbReference>
<dbReference type="Gene3D" id="1.10.8.60">
    <property type="match status" value="2"/>
</dbReference>
<dbReference type="Pfam" id="PF17862">
    <property type="entry name" value="AAA_lid_3"/>
    <property type="match status" value="1"/>
</dbReference>
<dbReference type="Pfam" id="PF00004">
    <property type="entry name" value="AAA"/>
    <property type="match status" value="2"/>
</dbReference>
<gene>
    <name evidence="7" type="ORF">ZIOFF_054975</name>
</gene>
<name>A0A8J5FFQ6_ZINOF</name>
<evidence type="ECO:0000256" key="1">
    <source>
        <dbReference type="ARBA" id="ARBA00004496"/>
    </source>
</evidence>
<evidence type="ECO:0000256" key="3">
    <source>
        <dbReference type="ARBA" id="ARBA00022490"/>
    </source>
</evidence>
<keyword evidence="3" id="KW-0963">Cytoplasm</keyword>
<evidence type="ECO:0000256" key="5">
    <source>
        <dbReference type="ARBA" id="ARBA00022840"/>
    </source>
</evidence>
<proteinExistence type="inferred from homology"/>
<dbReference type="PANTHER" id="PTHR48470">
    <property type="entry name" value="CELL DIVISION CONTROL PROTEIN 48 C ISOFORM 1"/>
    <property type="match status" value="1"/>
</dbReference>
<dbReference type="InterPro" id="IPR003959">
    <property type="entry name" value="ATPase_AAA_core"/>
</dbReference>